<feature type="domain" description="Methyltransferase" evidence="5">
    <location>
        <begin position="241"/>
        <end position="357"/>
    </location>
</feature>
<dbReference type="Proteomes" id="UP000541610">
    <property type="component" value="Unassembled WGS sequence"/>
</dbReference>
<evidence type="ECO:0000256" key="4">
    <source>
        <dbReference type="PROSITE-ProRule" id="PRU00914"/>
    </source>
</evidence>
<dbReference type="PROSITE" id="PS51581">
    <property type="entry name" value="SAM_GTMT"/>
    <property type="match status" value="1"/>
</dbReference>
<dbReference type="Gene3D" id="3.40.50.150">
    <property type="entry name" value="Vaccinia Virus protein VP39"/>
    <property type="match status" value="1"/>
</dbReference>
<dbReference type="InterPro" id="IPR050447">
    <property type="entry name" value="Erg6_SMT_methyltransf"/>
</dbReference>
<dbReference type="EMBL" id="JABANP010000170">
    <property type="protein sequence ID" value="KAF4687858.1"/>
    <property type="molecule type" value="Genomic_DNA"/>
</dbReference>
<dbReference type="PANTHER" id="PTHR44068:SF11">
    <property type="entry name" value="GERANYL DIPHOSPHATE 2-C-METHYLTRANSFERASE"/>
    <property type="match status" value="1"/>
</dbReference>
<dbReference type="InterPro" id="IPR025714">
    <property type="entry name" value="Methyltranfer_dom"/>
</dbReference>
<evidence type="ECO:0000256" key="2">
    <source>
        <dbReference type="ARBA" id="ARBA00022679"/>
    </source>
</evidence>
<evidence type="ECO:0000256" key="3">
    <source>
        <dbReference type="ARBA" id="ARBA00022691"/>
    </source>
</evidence>
<proteinExistence type="inferred from homology"/>
<dbReference type="GO" id="GO:0008168">
    <property type="term" value="F:methyltransferase activity"/>
    <property type="evidence" value="ECO:0007669"/>
    <property type="project" value="UniProtKB-KW"/>
</dbReference>
<evidence type="ECO:0000313" key="6">
    <source>
        <dbReference type="EMBL" id="KAF4687858.1"/>
    </source>
</evidence>
<dbReference type="Pfam" id="PF13847">
    <property type="entry name" value="Methyltransf_31"/>
    <property type="match status" value="1"/>
</dbReference>
<name>A0A7J6NVM7_PEROL</name>
<keyword evidence="1 4" id="KW-0489">Methyltransferase</keyword>
<keyword evidence="2 4" id="KW-0808">Transferase</keyword>
<dbReference type="PANTHER" id="PTHR44068">
    <property type="entry name" value="ZGC:194242"/>
    <property type="match status" value="1"/>
</dbReference>
<feature type="region of interest" description="SAM motif II" evidence="4">
    <location>
        <begin position="307"/>
        <end position="315"/>
    </location>
</feature>
<dbReference type="AlphaFoldDB" id="A0A7J6NVM7"/>
<organism evidence="6 7">
    <name type="scientific">Perkinsus olseni</name>
    <name type="common">Perkinsus atlanticus</name>
    <dbReference type="NCBI Taxonomy" id="32597"/>
    <lineage>
        <taxon>Eukaryota</taxon>
        <taxon>Sar</taxon>
        <taxon>Alveolata</taxon>
        <taxon>Perkinsozoa</taxon>
        <taxon>Perkinsea</taxon>
        <taxon>Perkinsida</taxon>
        <taxon>Perkinsidae</taxon>
        <taxon>Perkinsus</taxon>
    </lineage>
</organism>
<dbReference type="OrthoDB" id="8300214at2759"/>
<sequence>MYLGNCRFFIPPEPGDYTLSQLCIRECGDSLFEQLRGYFLAAFPFQGSTQESTVRVYLRLSVVTEAYHNHGIVPMAQLLVCGSTKPLQREIQAALEYSGLHNMWLLIPLYLTIVHHHLPSLAVSTCALASKWAYQALLQKGSRPYRPDGGVGDEYDKWTNDGLVESFWGEHIHLGAYTTEEAKGWFHRDDGFIESLVKCTCWNKRARTTMFKEQKFTFVDELLQWGGFDAAVEELAKTEPLRILDVGCGIGGSSRIMAKRYGKAVQVTGITLSDAQVERATQISMKAGLENVTFRKMDALQMEFPGESFDLVWSCECGEHVPDKEKYVEEMCRVLKPGGRMIIATWCETNERKSLTKHQRWLLRFLYEEWSHPMFISIQEYEDILRQRRLSMQQVKSGDWTPQTLPSWRHSIFVGVWWPWPVIFRGPRVWWSTIREIVTIERMHEAFRDGVMQYGVFQAKKLNK</sequence>
<comment type="similarity">
    <text evidence="4">Belongs to the class I-like SAM-binding methyltransferase superfamily. gTMT family.</text>
</comment>
<evidence type="ECO:0000256" key="1">
    <source>
        <dbReference type="ARBA" id="ARBA00022603"/>
    </source>
</evidence>
<dbReference type="SUPFAM" id="SSF53335">
    <property type="entry name" value="S-adenosyl-L-methionine-dependent methyltransferases"/>
    <property type="match status" value="1"/>
</dbReference>
<dbReference type="InterPro" id="IPR029063">
    <property type="entry name" value="SAM-dependent_MTases_sf"/>
</dbReference>
<evidence type="ECO:0000259" key="5">
    <source>
        <dbReference type="Pfam" id="PF13847"/>
    </source>
</evidence>
<keyword evidence="3 4" id="KW-0949">S-adenosyl-L-methionine</keyword>
<feature type="region of interest" description="SAM motif I" evidence="4">
    <location>
        <begin position="243"/>
        <end position="252"/>
    </location>
</feature>
<gene>
    <name evidence="6" type="ORF">FOZ60_003418</name>
</gene>
<comment type="caution">
    <text evidence="6">The sequence shown here is derived from an EMBL/GenBank/DDBJ whole genome shotgun (WGS) entry which is preliminary data.</text>
</comment>
<dbReference type="GO" id="GO:0032259">
    <property type="term" value="P:methylation"/>
    <property type="evidence" value="ECO:0007669"/>
    <property type="project" value="UniProtKB-UniRule"/>
</dbReference>
<dbReference type="InterPro" id="IPR025774">
    <property type="entry name" value="PiNMT-like"/>
</dbReference>
<evidence type="ECO:0000313" key="7">
    <source>
        <dbReference type="Proteomes" id="UP000541610"/>
    </source>
</evidence>
<protein>
    <recommendedName>
        <fullName evidence="5">Methyltransferase domain-containing protein</fullName>
    </recommendedName>
</protein>
<reference evidence="6 7" key="1">
    <citation type="submission" date="2020-04" db="EMBL/GenBank/DDBJ databases">
        <title>Perkinsus olseni comparative genomics.</title>
        <authorList>
            <person name="Bogema D.R."/>
        </authorList>
    </citation>
    <scope>NUCLEOTIDE SEQUENCE [LARGE SCALE GENOMIC DNA]</scope>
    <source>
        <strain evidence="6">00978-12</strain>
    </source>
</reference>
<feature type="region of interest" description="SAM motif III" evidence="4">
    <location>
        <begin position="334"/>
        <end position="343"/>
    </location>
</feature>
<accession>A0A7J6NVM7</accession>
<dbReference type="CDD" id="cd02440">
    <property type="entry name" value="AdoMet_MTases"/>
    <property type="match status" value="1"/>
</dbReference>